<sequence length="120" mass="13242">MQALQNLIVASTPYDTYADALSDVTSLQLGSARYEVSPYVKPFLGTVRGVIHGLDHATTTEQLPNIIASPGPKILEARMLGKCSSVVLTFEARRIPFYVHAHGLYTRCRPYRNSIQCCSL</sequence>
<dbReference type="EMBL" id="JABSTR010000004">
    <property type="protein sequence ID" value="KAH9367885.1"/>
    <property type="molecule type" value="Genomic_DNA"/>
</dbReference>
<comment type="caution">
    <text evidence="1">The sequence shown here is derived from an EMBL/GenBank/DDBJ whole genome shotgun (WGS) entry which is preliminary data.</text>
</comment>
<dbReference type="AlphaFoldDB" id="A0A9J6FXR8"/>
<evidence type="ECO:0000313" key="1">
    <source>
        <dbReference type="EMBL" id="KAH9367885.1"/>
    </source>
</evidence>
<dbReference type="OrthoDB" id="10364012at2759"/>
<evidence type="ECO:0000313" key="2">
    <source>
        <dbReference type="Proteomes" id="UP000821853"/>
    </source>
</evidence>
<keyword evidence="2" id="KW-1185">Reference proteome</keyword>
<dbReference type="VEuPathDB" id="VectorBase:HLOH_055204"/>
<gene>
    <name evidence="1" type="ORF">HPB48_017528</name>
</gene>
<accession>A0A9J6FXR8</accession>
<protein>
    <submittedName>
        <fullName evidence="1">Uncharacterized protein</fullName>
    </submittedName>
</protein>
<dbReference type="Proteomes" id="UP000821853">
    <property type="component" value="Chromosome 2"/>
</dbReference>
<name>A0A9J6FXR8_HAELO</name>
<reference evidence="1 2" key="1">
    <citation type="journal article" date="2020" name="Cell">
        <title>Large-Scale Comparative Analyses of Tick Genomes Elucidate Their Genetic Diversity and Vector Capacities.</title>
        <authorList>
            <consortium name="Tick Genome and Microbiome Consortium (TIGMIC)"/>
            <person name="Jia N."/>
            <person name="Wang J."/>
            <person name="Shi W."/>
            <person name="Du L."/>
            <person name="Sun Y."/>
            <person name="Zhan W."/>
            <person name="Jiang J.F."/>
            <person name="Wang Q."/>
            <person name="Zhang B."/>
            <person name="Ji P."/>
            <person name="Bell-Sakyi L."/>
            <person name="Cui X.M."/>
            <person name="Yuan T.T."/>
            <person name="Jiang B.G."/>
            <person name="Yang W.F."/>
            <person name="Lam T.T."/>
            <person name="Chang Q.C."/>
            <person name="Ding S.J."/>
            <person name="Wang X.J."/>
            <person name="Zhu J.G."/>
            <person name="Ruan X.D."/>
            <person name="Zhao L."/>
            <person name="Wei J.T."/>
            <person name="Ye R.Z."/>
            <person name="Que T.C."/>
            <person name="Du C.H."/>
            <person name="Zhou Y.H."/>
            <person name="Cheng J.X."/>
            <person name="Dai P.F."/>
            <person name="Guo W.B."/>
            <person name="Han X.H."/>
            <person name="Huang E.J."/>
            <person name="Li L.F."/>
            <person name="Wei W."/>
            <person name="Gao Y.C."/>
            <person name="Liu J.Z."/>
            <person name="Shao H.Z."/>
            <person name="Wang X."/>
            <person name="Wang C.C."/>
            <person name="Yang T.C."/>
            <person name="Huo Q.B."/>
            <person name="Li W."/>
            <person name="Chen H.Y."/>
            <person name="Chen S.E."/>
            <person name="Zhou L.G."/>
            <person name="Ni X.B."/>
            <person name="Tian J.H."/>
            <person name="Sheng Y."/>
            <person name="Liu T."/>
            <person name="Pan Y.S."/>
            <person name="Xia L.Y."/>
            <person name="Li J."/>
            <person name="Zhao F."/>
            <person name="Cao W.C."/>
        </authorList>
    </citation>
    <scope>NUCLEOTIDE SEQUENCE [LARGE SCALE GENOMIC DNA]</scope>
    <source>
        <strain evidence="1">HaeL-2018</strain>
    </source>
</reference>
<proteinExistence type="predicted"/>
<organism evidence="1 2">
    <name type="scientific">Haemaphysalis longicornis</name>
    <name type="common">Bush tick</name>
    <dbReference type="NCBI Taxonomy" id="44386"/>
    <lineage>
        <taxon>Eukaryota</taxon>
        <taxon>Metazoa</taxon>
        <taxon>Ecdysozoa</taxon>
        <taxon>Arthropoda</taxon>
        <taxon>Chelicerata</taxon>
        <taxon>Arachnida</taxon>
        <taxon>Acari</taxon>
        <taxon>Parasitiformes</taxon>
        <taxon>Ixodida</taxon>
        <taxon>Ixodoidea</taxon>
        <taxon>Ixodidae</taxon>
        <taxon>Haemaphysalinae</taxon>
        <taxon>Haemaphysalis</taxon>
    </lineage>
</organism>
<dbReference type="OMA" id="CHERTPR"/>